<evidence type="ECO:0000313" key="1">
    <source>
        <dbReference type="EMBL" id="QHN79023.1"/>
    </source>
</evidence>
<name>A0A6B9VCC0_ARAHY</name>
<organism evidence="1 2">
    <name type="scientific">Arachis hypogaea</name>
    <name type="common">Peanut</name>
    <dbReference type="NCBI Taxonomy" id="3818"/>
    <lineage>
        <taxon>Eukaryota</taxon>
        <taxon>Viridiplantae</taxon>
        <taxon>Streptophyta</taxon>
        <taxon>Embryophyta</taxon>
        <taxon>Tracheophyta</taxon>
        <taxon>Spermatophyta</taxon>
        <taxon>Magnoliopsida</taxon>
        <taxon>eudicotyledons</taxon>
        <taxon>Gunneridae</taxon>
        <taxon>Pentapetalae</taxon>
        <taxon>rosids</taxon>
        <taxon>fabids</taxon>
        <taxon>Fabales</taxon>
        <taxon>Fabaceae</taxon>
        <taxon>Papilionoideae</taxon>
        <taxon>50 kb inversion clade</taxon>
        <taxon>dalbergioids sensu lato</taxon>
        <taxon>Dalbergieae</taxon>
        <taxon>Pterocarpus clade</taxon>
        <taxon>Arachis</taxon>
    </lineage>
</organism>
<protein>
    <submittedName>
        <fullName evidence="1">Uncharacterized protein</fullName>
    </submittedName>
</protein>
<reference evidence="1 2" key="1">
    <citation type="submission" date="2020-01" db="EMBL/GenBank/DDBJ databases">
        <title>Genome sequence of Arachis hypogaea, cultivar Shitouqi.</title>
        <authorList>
            <person name="Zhuang W."/>
            <person name="Chen H."/>
            <person name="Varshney R."/>
            <person name="Wang D."/>
            <person name="Ming R."/>
        </authorList>
    </citation>
    <scope>NUCLEOTIDE SEQUENCE [LARGE SCALE GENOMIC DNA]</scope>
    <source>
        <tissue evidence="1">Young leaf</tissue>
    </source>
</reference>
<gene>
    <name evidence="1" type="ORF">DS421_19g666490</name>
</gene>
<proteinExistence type="predicted"/>
<evidence type="ECO:0000313" key="2">
    <source>
        <dbReference type="Proteomes" id="UP000464620"/>
    </source>
</evidence>
<dbReference type="AlphaFoldDB" id="A0A6B9VCC0"/>
<accession>A0A6B9VCC0</accession>
<dbReference type="EMBL" id="CP031001">
    <property type="protein sequence ID" value="QHN79023.1"/>
    <property type="molecule type" value="Genomic_DNA"/>
</dbReference>
<sequence length="104" mass="11910">MHTASFWPLRTNLSSNNLFSIHFNNRNGHITLHPSTSAISITVSSTNSTEGLNCHGIYMVRDRNVFFNLEGQKCLHFKRSGTYLSFLLDSFKMSDIFMNTEMDD</sequence>
<dbReference type="Proteomes" id="UP000464620">
    <property type="component" value="Chromosome B09"/>
</dbReference>